<reference evidence="11 12" key="1">
    <citation type="submission" date="2023-06" db="EMBL/GenBank/DDBJ databases">
        <title>Draft genome sequence of Novosphingobium sp. strain IK01.</title>
        <authorList>
            <person name="Hatamoto M."/>
            <person name="Ikarashi T."/>
            <person name="Yamaguchi T."/>
        </authorList>
    </citation>
    <scope>NUCLEOTIDE SEQUENCE [LARGE SCALE GENOMIC DNA]</scope>
    <source>
        <strain evidence="11 12">IK01</strain>
    </source>
</reference>
<dbReference type="PANTHER" id="PTHR35008:SF8">
    <property type="entry name" value="ALCOHOL DEHYDROGENASE CYTOCHROME C SUBUNIT"/>
    <property type="match status" value="1"/>
</dbReference>
<evidence type="ECO:0000256" key="2">
    <source>
        <dbReference type="ARBA" id="ARBA00022475"/>
    </source>
</evidence>
<evidence type="ECO:0000259" key="10">
    <source>
        <dbReference type="PROSITE" id="PS51007"/>
    </source>
</evidence>
<evidence type="ECO:0000256" key="5">
    <source>
        <dbReference type="ARBA" id="ARBA00022729"/>
    </source>
</evidence>
<keyword evidence="4 9" id="KW-0479">Metal-binding</keyword>
<evidence type="ECO:0000256" key="4">
    <source>
        <dbReference type="ARBA" id="ARBA00022723"/>
    </source>
</evidence>
<dbReference type="InterPro" id="IPR014353">
    <property type="entry name" value="Membr-bd_ADH_cyt_c"/>
</dbReference>
<evidence type="ECO:0000256" key="8">
    <source>
        <dbReference type="ARBA" id="ARBA00023136"/>
    </source>
</evidence>
<evidence type="ECO:0000256" key="7">
    <source>
        <dbReference type="ARBA" id="ARBA00023004"/>
    </source>
</evidence>
<dbReference type="InterPro" id="IPR051459">
    <property type="entry name" value="Cytochrome_c-type_DH"/>
</dbReference>
<dbReference type="InterPro" id="IPR036909">
    <property type="entry name" value="Cyt_c-like_dom_sf"/>
</dbReference>
<evidence type="ECO:0000313" key="11">
    <source>
        <dbReference type="EMBL" id="GMM61043.1"/>
    </source>
</evidence>
<dbReference type="PROSITE" id="PS51007">
    <property type="entry name" value="CYTC"/>
    <property type="match status" value="3"/>
</dbReference>
<feature type="domain" description="Cytochrome c" evidence="10">
    <location>
        <begin position="46"/>
        <end position="149"/>
    </location>
</feature>
<dbReference type="PIRSF" id="PIRSF000018">
    <property type="entry name" value="Mb_ADH_cyt_c"/>
    <property type="match status" value="1"/>
</dbReference>
<evidence type="ECO:0000313" key="12">
    <source>
        <dbReference type="Proteomes" id="UP001187221"/>
    </source>
</evidence>
<dbReference type="EMBL" id="BTFW01000001">
    <property type="protein sequence ID" value="GMM61043.1"/>
    <property type="molecule type" value="Genomic_DNA"/>
</dbReference>
<comment type="subcellular location">
    <subcellularLocation>
        <location evidence="1">Cell membrane</location>
    </subcellularLocation>
</comment>
<organism evidence="11 12">
    <name type="scientific">Novosphingobium pituita</name>
    <dbReference type="NCBI Taxonomy" id="3056842"/>
    <lineage>
        <taxon>Bacteria</taxon>
        <taxon>Pseudomonadati</taxon>
        <taxon>Pseudomonadota</taxon>
        <taxon>Alphaproteobacteria</taxon>
        <taxon>Sphingomonadales</taxon>
        <taxon>Sphingomonadaceae</taxon>
        <taxon>Novosphingobium</taxon>
    </lineage>
</organism>
<protein>
    <submittedName>
        <fullName evidence="11">Cytochrome c</fullName>
    </submittedName>
</protein>
<name>A0ABQ6P724_9SPHN</name>
<keyword evidence="7 9" id="KW-0408">Iron</keyword>
<comment type="caution">
    <text evidence="11">The sequence shown here is derived from an EMBL/GenBank/DDBJ whole genome shotgun (WGS) entry which is preliminary data.</text>
</comment>
<sequence length="441" mass="46067">MAKRMKRVFATLAGVALTGAAAFGIYAWHSALPEVARPDPASFAPALVQRGAVLAAAGYCGSCHTAKGGKPFAGGYAMATPFGTIYSTNITPDARTGIGTWSQAAFTRAMREGVARDGSHLFPVFPYDHFHKLTDEDISALYAFLMVQPAVEAPEHENSVPFPLNIRLLQAGWKLLFFHPEPFRADPSKSAAWNRGAYLAQGLSHCGACHTPRNALGGEQHGKAFAGAAIDGWIAPPLDASNPAPVAWSKDELAAYLGTGVSRYHGTAAGPMAPVVHGLAQLPPADVEALATYFVDVAGTAGKTVDPAPALAKALAAGRTGTGLTYDRPARLYAAACASCHYNGVDTKTGGAHPLRPELALNNALNLDDPTNLIQVMVHGIDARDGAPGVVMPAFGHFSDADLAAIAGYLRATRTNKAPWTDLDQKIAAVRAQAAAQAKGE</sequence>
<evidence type="ECO:0000256" key="6">
    <source>
        <dbReference type="ARBA" id="ARBA00022737"/>
    </source>
</evidence>
<proteinExistence type="predicted"/>
<dbReference type="InterPro" id="IPR009056">
    <property type="entry name" value="Cyt_c-like_dom"/>
</dbReference>
<dbReference type="Gene3D" id="1.10.760.10">
    <property type="entry name" value="Cytochrome c-like domain"/>
    <property type="match status" value="2"/>
</dbReference>
<evidence type="ECO:0000256" key="1">
    <source>
        <dbReference type="ARBA" id="ARBA00004236"/>
    </source>
</evidence>
<feature type="domain" description="Cytochrome c" evidence="10">
    <location>
        <begin position="324"/>
        <end position="414"/>
    </location>
</feature>
<evidence type="ECO:0000256" key="3">
    <source>
        <dbReference type="ARBA" id="ARBA00022617"/>
    </source>
</evidence>
<keyword evidence="2" id="KW-1003">Cell membrane</keyword>
<keyword evidence="12" id="KW-1185">Reference proteome</keyword>
<dbReference type="PANTHER" id="PTHR35008">
    <property type="entry name" value="BLL4482 PROTEIN-RELATED"/>
    <property type="match status" value="1"/>
</dbReference>
<feature type="domain" description="Cytochrome c" evidence="10">
    <location>
        <begin position="191"/>
        <end position="298"/>
    </location>
</feature>
<dbReference type="Pfam" id="PF13442">
    <property type="entry name" value="Cytochrome_CBB3"/>
    <property type="match status" value="1"/>
</dbReference>
<keyword evidence="5" id="KW-0732">Signal</keyword>
<dbReference type="Proteomes" id="UP001187221">
    <property type="component" value="Unassembled WGS sequence"/>
</dbReference>
<keyword evidence="3 9" id="KW-0349">Heme</keyword>
<gene>
    <name evidence="11" type="ORF">NUTIK01_18200</name>
</gene>
<keyword evidence="8" id="KW-0472">Membrane</keyword>
<keyword evidence="6" id="KW-0677">Repeat</keyword>
<evidence type="ECO:0000256" key="9">
    <source>
        <dbReference type="PROSITE-ProRule" id="PRU00433"/>
    </source>
</evidence>
<dbReference type="Pfam" id="PF00034">
    <property type="entry name" value="Cytochrom_C"/>
    <property type="match status" value="1"/>
</dbReference>
<dbReference type="SUPFAM" id="SSF46626">
    <property type="entry name" value="Cytochrome c"/>
    <property type="match status" value="3"/>
</dbReference>
<accession>A0ABQ6P724</accession>